<name>A0A0S4IQJ4_BODSA</name>
<sequence>MRETSSRCIDALLSSCSDGDNSVRLQTIKSISLLANKDLVSVTRQCEQWLTLRKPSTTSTSHRFVVVRTIITLLRDHKARIKSTIPADLRDALIACAYTEMTSNNNDLTSDWAKEALLLVVELCGFYPKYVMNALLSPITSNALPHFYVVQAIADTAEAHALRILPSVKETIAKLLPIVSLAKQDNHRMVFAQAFGSIADAVLRCAEEDTEGANVCREDYADSMYSAIQFFLGDWSRSSEVKVRIPVVYALGAMTAICTDANRVSLLSRVLPLVLAGVKREKARDTHFPARGLMAMLTFVSDEVSLSLQPQMDSAILPQLFQSIASVMGDKEYSANGGDVKRALTSLLGAAERVAEFYFDGLTTFVSRMLDAKSVVKDPALRASAIQVLRHLISRPSLEPRLEPYKDNVLATIKLAINEADWRVRQAVASCVVAMGNSNVKFFETMGGPDLLSYIVRCAAVTDTSNGGEELRDQARNTLALFSAMPGGKLDHSLWPFLMEHFNDHAASPNLLSAFPTVCRCLVQVGSRMSQTENYYVDFSVSVNVPKPHQLAAKFLVQAMQVDHYSLEELHTILEAMSTIAPLLDDPFSQNNGEEMQTPIASSWLGLIPELQKVVLAGEETTIADWEDAVSKLVTKTMTCRQSEQWVEDVTSATLQQLRGYQGHATMYRGALVVIGIGLGRSSKKDFVNNTTDYLIDAANHENQHHREGLAKAFGYIGALHPDLVSDRLTNLSKGPEKRGFFASKDKNKKELVEASRSIAAFGFCFAARRMQQTIFSSRLEAVILPALSTILNDCKQLDVREAVMEACTLLDAPLKKQATAGGAFLFKGRDSFLDTILKSVPVPDGKNIQPSKQLLQVTLAAMKAMHVLISSAPNPVVAPTISERICTFLVQFVTRGFTQVDADYEEKCRVAACALITSLFYNNTKVDVDVLVPPFMAQSVSSKDVERERSVVIVVRLLEACAQRTEAMLAEGLAVQHAVTIGPLLGRLVPRMMDTSRTVRLAAVEGVEALLRLIGLLLPDMVTAYSVDIEGCVQQLSGLKERLSNLVRDKTQSSEKEVAAITKQLCIQIVTALPEPKQFSPLLDTLLAAGITDPQDDAASCSCVVLHGMIRGLGATIPETDARRHLDDLLDAVDKVKHREQSLQGILVSIRNVAKHHSLMSFNTLLKFEVPHTDAAVKSFQAIAADASLSTMLIQHCLDLVLNSQLVEERPDPKDKKRMVRGLANIPLAAICGFGWMCQVPKGVDAAIEHRADIYGAIILYITALHEQGELHRLPAVVASLKHMIAHTAYEVTIDRMEKFGWNQWDDAKTFPRATRELVKYLCREELGDSTEETDRGLTIDAVRGLPLPPSEPTALGVALAQFILPYANKPIKSHRRAAIHCCTTLLQHSVGERKLLQSLATALLSRSGSDEDAVIRAETLESFPYICVHEYGHAQVYVSPMLSALIANFPDSSLRVSTAAMQSTCDLLDRISEKEQVSPIAVNIILKAKPLFESKEKAQRCLAFDILSIMLRLGNEGHIDAQTMEQQVYLHLLTLMLHCEEDDEAVLKSAKIALHESAKWIVAFNGKSRGGAEGATALRDVFAKPLVQLGAKMNFEDFASDFCFVWIAHFPGKVNDLLVSALGFFQVEREVLRGAAVVVCGSILKHLPPEDMGRAHVDQLCNALIAALNPSKEKSAMVRGRAAKALGLLSEL</sequence>
<dbReference type="InterPro" id="IPR055408">
    <property type="entry name" value="HEAT_MROH2B-like"/>
</dbReference>
<evidence type="ECO:0000313" key="7">
    <source>
        <dbReference type="Proteomes" id="UP000051952"/>
    </source>
</evidence>
<dbReference type="InterPro" id="IPR011989">
    <property type="entry name" value="ARM-like"/>
</dbReference>
<organism evidence="6 7">
    <name type="scientific">Bodo saltans</name>
    <name type="common">Flagellated protozoan</name>
    <dbReference type="NCBI Taxonomy" id="75058"/>
    <lineage>
        <taxon>Eukaryota</taxon>
        <taxon>Discoba</taxon>
        <taxon>Euglenozoa</taxon>
        <taxon>Kinetoplastea</taxon>
        <taxon>Metakinetoplastina</taxon>
        <taxon>Eubodonida</taxon>
        <taxon>Bodonidae</taxon>
        <taxon>Bodo</taxon>
    </lineage>
</organism>
<dbReference type="PANTHER" id="PTHR23120:SF0">
    <property type="entry name" value="MAESTRO HEAT-LIKE REPEAT FAMILY MEMBER 1"/>
    <property type="match status" value="1"/>
</dbReference>
<dbReference type="PANTHER" id="PTHR23120">
    <property type="entry name" value="MAESTRO-RELATED HEAT DOMAIN-CONTAINING"/>
    <property type="match status" value="1"/>
</dbReference>
<dbReference type="InterPro" id="IPR055406">
    <property type="entry name" value="HEAT_Maestro"/>
</dbReference>
<dbReference type="GO" id="GO:0005737">
    <property type="term" value="C:cytoplasm"/>
    <property type="evidence" value="ECO:0007669"/>
    <property type="project" value="TreeGrafter"/>
</dbReference>
<dbReference type="Pfam" id="PF23221">
    <property type="entry name" value="HEAT_MROH2B_1st"/>
    <property type="match status" value="1"/>
</dbReference>
<evidence type="ECO:0000313" key="6">
    <source>
        <dbReference type="EMBL" id="CUE89705.1"/>
    </source>
</evidence>
<dbReference type="OMA" id="EVYIKAM"/>
<dbReference type="InterPro" id="IPR016024">
    <property type="entry name" value="ARM-type_fold"/>
</dbReference>
<evidence type="ECO:0000259" key="5">
    <source>
        <dbReference type="Pfam" id="PF23227"/>
    </source>
</evidence>
<dbReference type="Pfam" id="PF23227">
    <property type="entry name" value="HEAT_MROH2B_C"/>
    <property type="match status" value="1"/>
</dbReference>
<dbReference type="Gene3D" id="1.25.10.10">
    <property type="entry name" value="Leucine-rich Repeat Variant"/>
    <property type="match status" value="3"/>
</dbReference>
<feature type="domain" description="MROH2B-like HEAT-repeats" evidence="3">
    <location>
        <begin position="268"/>
        <end position="870"/>
    </location>
</feature>
<feature type="domain" description="Maestro/Maestro-like HEAT-repeats" evidence="5">
    <location>
        <begin position="1405"/>
        <end position="1691"/>
    </location>
</feature>
<keyword evidence="1" id="KW-0677">Repeat</keyword>
<keyword evidence="7" id="KW-1185">Reference proteome</keyword>
<gene>
    <name evidence="6" type="ORF">BSAL_57180</name>
</gene>
<dbReference type="InterPro" id="IPR056282">
    <property type="entry name" value="MROH2B-like_N_HEAT"/>
</dbReference>
<evidence type="ECO:0000259" key="4">
    <source>
        <dbReference type="Pfam" id="PF23221"/>
    </source>
</evidence>
<dbReference type="Pfam" id="PF21047">
    <property type="entry name" value="HEAT_Maestro"/>
    <property type="match status" value="1"/>
</dbReference>
<dbReference type="SUPFAM" id="SSF48371">
    <property type="entry name" value="ARM repeat"/>
    <property type="match status" value="2"/>
</dbReference>
<protein>
    <submittedName>
        <fullName evidence="6">Uncharacterized protein</fullName>
    </submittedName>
</protein>
<dbReference type="OrthoDB" id="276027at2759"/>
<evidence type="ECO:0000256" key="1">
    <source>
        <dbReference type="ARBA" id="ARBA00022737"/>
    </source>
</evidence>
<evidence type="ECO:0000259" key="3">
    <source>
        <dbReference type="Pfam" id="PF23210"/>
    </source>
</evidence>
<reference evidence="7" key="1">
    <citation type="submission" date="2015-09" db="EMBL/GenBank/DDBJ databases">
        <authorList>
            <consortium name="Pathogen Informatics"/>
        </authorList>
    </citation>
    <scope>NUCLEOTIDE SEQUENCE [LARGE SCALE GENOMIC DNA]</scope>
    <source>
        <strain evidence="7">Lake Konstanz</strain>
    </source>
</reference>
<feature type="domain" description="Maestro-like HEAT-repeats" evidence="2">
    <location>
        <begin position="947"/>
        <end position="1193"/>
    </location>
</feature>
<dbReference type="Pfam" id="PF23210">
    <property type="entry name" value="HEAT_Maestro_2"/>
    <property type="match status" value="1"/>
</dbReference>
<evidence type="ECO:0000259" key="2">
    <source>
        <dbReference type="Pfam" id="PF21047"/>
    </source>
</evidence>
<dbReference type="VEuPathDB" id="TriTrypDB:BSAL_57180"/>
<dbReference type="Proteomes" id="UP000051952">
    <property type="component" value="Unassembled WGS sequence"/>
</dbReference>
<feature type="domain" description="MROH2B-like N-terminal HEAT-repeats" evidence="4">
    <location>
        <begin position="36"/>
        <end position="255"/>
    </location>
</feature>
<dbReference type="InterPro" id="IPR048465">
    <property type="entry name" value="Maestro-like_HEAT"/>
</dbReference>
<accession>A0A0S4IQJ4</accession>
<dbReference type="EMBL" id="CYKH01000209">
    <property type="protein sequence ID" value="CUE89705.1"/>
    <property type="molecule type" value="Genomic_DNA"/>
</dbReference>
<proteinExistence type="predicted"/>
<dbReference type="InterPro" id="IPR045206">
    <property type="entry name" value="Maestro_heat-like_prot"/>
</dbReference>